<evidence type="ECO:0000256" key="7">
    <source>
        <dbReference type="ARBA" id="ARBA00032129"/>
    </source>
</evidence>
<evidence type="ECO:0000256" key="4">
    <source>
        <dbReference type="ARBA" id="ARBA00023787"/>
    </source>
</evidence>
<dbReference type="EMBL" id="LN609528">
    <property type="protein sequence ID" value="CEF62614.1"/>
    <property type="molecule type" value="Genomic_DNA"/>
</dbReference>
<dbReference type="GeneID" id="36374979"/>
<proteinExistence type="inferred from homology"/>
<reference evidence="9 10" key="1">
    <citation type="submission" date="2014-09" db="EMBL/GenBank/DDBJ databases">
        <authorList>
            <person name="Martin A.A."/>
        </authorList>
    </citation>
    <scope>NUCLEOTIDE SEQUENCE</scope>
    <source>
        <strain evidence="10">ED321</strain>
        <strain evidence="9">ED321 Heterogonic</strain>
    </source>
</reference>
<evidence type="ECO:0000256" key="5">
    <source>
        <dbReference type="ARBA" id="ARBA00023849"/>
    </source>
</evidence>
<keyword evidence="10" id="KW-1185">Reference proteome</keyword>
<dbReference type="GO" id="GO:0016209">
    <property type="term" value="F:antioxidant activity"/>
    <property type="evidence" value="ECO:0007669"/>
    <property type="project" value="TreeGrafter"/>
</dbReference>
<dbReference type="STRING" id="34506.A0A090L545"/>
<keyword evidence="2" id="KW-0963">Cytoplasm</keyword>
<sequence length="446" mass="49992">MFEMILSSIGIAIAGVVLYANLPTKLIIGSSTPAINYLRGAKLIKINSEKDVLTAPTIEASSIIDNENVLIMAVRRPGCALCRKEAQNLVSLKPELEKKSMKLIGVVHEYKGVDEFKKFFDGDIYYDKEKKFYGPVERWMPVWIGFLRPKLWLSYMKAKDSGVEGNLEGEGRLLGGVYMISKGKMIYSHLEKEWGDWANTTEILDLYEIKIINGNLKMESTTISFSTIVVGLLMVTTILICSCCYCTDIWSTKKENKNNVNNHNNNLEKKDKNTKLEDIENCQKKNIALLEGHGCCKHLNPVIFQNSFTSLNGHNNSNGGTQNYKHNYTKINDCIDDSRNIWKRSQEEAGKCNTASTCHSNCSRNSHTISSSIVTTPNTNHPHSRSPSPTNISQKNILPAVILPISCLMQNHPSQNCHGMDSIYNTRDYIQLVKLKTDTDIGVSAV</sequence>
<comment type="subcellular location">
    <subcellularLocation>
        <location evidence="1">Cytoplasm</location>
    </subcellularLocation>
</comment>
<evidence type="ECO:0000313" key="9">
    <source>
        <dbReference type="EMBL" id="CEF62614.1"/>
    </source>
</evidence>
<organism evidence="9">
    <name type="scientific">Strongyloides ratti</name>
    <name type="common">Parasitic roundworm</name>
    <dbReference type="NCBI Taxonomy" id="34506"/>
    <lineage>
        <taxon>Eukaryota</taxon>
        <taxon>Metazoa</taxon>
        <taxon>Ecdysozoa</taxon>
        <taxon>Nematoda</taxon>
        <taxon>Chromadorea</taxon>
        <taxon>Rhabditida</taxon>
        <taxon>Tylenchina</taxon>
        <taxon>Panagrolaimomorpha</taxon>
        <taxon>Strongyloidoidea</taxon>
        <taxon>Strongyloididae</taxon>
        <taxon>Strongyloides</taxon>
    </lineage>
</organism>
<evidence type="ECO:0000313" key="11">
    <source>
        <dbReference type="WBParaSite" id="SRAE_1000088400.1"/>
    </source>
</evidence>
<dbReference type="WormBase" id="SRAE_1000088400">
    <property type="protein sequence ID" value="SRP00593"/>
    <property type="gene ID" value="WBGene00257484"/>
</dbReference>
<evidence type="ECO:0000256" key="8">
    <source>
        <dbReference type="SAM" id="Phobius"/>
    </source>
</evidence>
<evidence type="ECO:0000256" key="6">
    <source>
        <dbReference type="ARBA" id="ARBA00032058"/>
    </source>
</evidence>
<dbReference type="Pfam" id="PF13911">
    <property type="entry name" value="AhpC-TSA_2"/>
    <property type="match status" value="1"/>
</dbReference>
<name>A0A090L545_STRRB</name>
<dbReference type="AlphaFoldDB" id="A0A090L545"/>
<protein>
    <recommendedName>
        <fullName evidence="5">Peroxiredoxin-like 2A</fullName>
    </recommendedName>
    <alternativeName>
        <fullName evidence="7">Peroxiredoxin-like 2 activated in M-CSF stimulated monocytes</fullName>
    </alternativeName>
    <alternativeName>
        <fullName evidence="6">Redox-regulatory protein FAM213A</fullName>
    </alternativeName>
</protein>
<evidence type="ECO:0000313" key="10">
    <source>
        <dbReference type="Proteomes" id="UP000035682"/>
    </source>
</evidence>
<comment type="similarity">
    <text evidence="4">Belongs to the peroxiredoxin-like PRXL2 family. PRXL2A subfamily.</text>
</comment>
<keyword evidence="8" id="KW-0812">Transmembrane</keyword>
<dbReference type="RefSeq" id="XP_024501816.1">
    <property type="nucleotide sequence ID" value="XM_024647771.1"/>
</dbReference>
<dbReference type="OrthoDB" id="40334at2759"/>
<accession>A0A090L545</accession>
<evidence type="ECO:0000313" key="12">
    <source>
        <dbReference type="WormBase" id="SRAE_1000088400"/>
    </source>
</evidence>
<reference evidence="11" key="2">
    <citation type="submission" date="2020-12" db="UniProtKB">
        <authorList>
            <consortium name="WormBaseParasite"/>
        </authorList>
    </citation>
    <scope>IDENTIFICATION</scope>
</reference>
<gene>
    <name evidence="9 11 12" type="ORF">SRAE_1000088400</name>
</gene>
<evidence type="ECO:0000256" key="1">
    <source>
        <dbReference type="ARBA" id="ARBA00004496"/>
    </source>
</evidence>
<evidence type="ECO:0000256" key="3">
    <source>
        <dbReference type="ARBA" id="ARBA00023284"/>
    </source>
</evidence>
<keyword evidence="3" id="KW-0676">Redox-active center</keyword>
<dbReference type="Proteomes" id="UP000035682">
    <property type="component" value="Unplaced"/>
</dbReference>
<dbReference type="PANTHER" id="PTHR28630:SF31">
    <property type="entry name" value="PEROXIREDOXIN-LIKE 2A"/>
    <property type="match status" value="1"/>
</dbReference>
<dbReference type="CDD" id="cd02970">
    <property type="entry name" value="PRX_like2"/>
    <property type="match status" value="1"/>
</dbReference>
<keyword evidence="8" id="KW-1133">Transmembrane helix</keyword>
<dbReference type="InterPro" id="IPR032801">
    <property type="entry name" value="PXL2A/B/C"/>
</dbReference>
<feature type="transmembrane region" description="Helical" evidence="8">
    <location>
        <begin position="223"/>
        <end position="247"/>
    </location>
</feature>
<evidence type="ECO:0000256" key="2">
    <source>
        <dbReference type="ARBA" id="ARBA00022490"/>
    </source>
</evidence>
<dbReference type="WBParaSite" id="SRAE_1000088400.1">
    <property type="protein sequence ID" value="SRAE_1000088400.1"/>
    <property type="gene ID" value="WBGene00257484"/>
</dbReference>
<dbReference type="PANTHER" id="PTHR28630">
    <property type="match status" value="1"/>
</dbReference>
<dbReference type="GO" id="GO:0005737">
    <property type="term" value="C:cytoplasm"/>
    <property type="evidence" value="ECO:0007669"/>
    <property type="project" value="UniProtKB-SubCell"/>
</dbReference>
<dbReference type="Gene3D" id="3.40.30.10">
    <property type="entry name" value="Glutaredoxin"/>
    <property type="match status" value="1"/>
</dbReference>
<dbReference type="CTD" id="36374979"/>
<keyword evidence="8" id="KW-0472">Membrane</keyword>